<dbReference type="Proteomes" id="UP000887013">
    <property type="component" value="Unassembled WGS sequence"/>
</dbReference>
<gene>
    <name evidence="2" type="ORF">NPIL_130321</name>
</gene>
<feature type="region of interest" description="Disordered" evidence="1">
    <location>
        <begin position="67"/>
        <end position="87"/>
    </location>
</feature>
<organism evidence="2 3">
    <name type="scientific">Nephila pilipes</name>
    <name type="common">Giant wood spider</name>
    <name type="synonym">Nephila maculata</name>
    <dbReference type="NCBI Taxonomy" id="299642"/>
    <lineage>
        <taxon>Eukaryota</taxon>
        <taxon>Metazoa</taxon>
        <taxon>Ecdysozoa</taxon>
        <taxon>Arthropoda</taxon>
        <taxon>Chelicerata</taxon>
        <taxon>Arachnida</taxon>
        <taxon>Araneae</taxon>
        <taxon>Araneomorphae</taxon>
        <taxon>Entelegynae</taxon>
        <taxon>Araneoidea</taxon>
        <taxon>Nephilidae</taxon>
        <taxon>Nephila</taxon>
    </lineage>
</organism>
<sequence>MTYPLSVQAKPPTAKAPKKKPNPAKEPANQPSNPGPSSTYHGPVNKLGPVPIICHRHNWSTLLKEWRSGSHEVSQNRATQPSYPVAC</sequence>
<feature type="compositionally biased region" description="Polar residues" evidence="1">
    <location>
        <begin position="71"/>
        <end position="87"/>
    </location>
</feature>
<protein>
    <submittedName>
        <fullName evidence="2">Uncharacterized protein</fullName>
    </submittedName>
</protein>
<evidence type="ECO:0000256" key="1">
    <source>
        <dbReference type="SAM" id="MobiDB-lite"/>
    </source>
</evidence>
<reference evidence="2" key="1">
    <citation type="submission" date="2020-08" db="EMBL/GenBank/DDBJ databases">
        <title>Multicomponent nature underlies the extraordinary mechanical properties of spider dragline silk.</title>
        <authorList>
            <person name="Kono N."/>
            <person name="Nakamura H."/>
            <person name="Mori M."/>
            <person name="Yoshida Y."/>
            <person name="Ohtoshi R."/>
            <person name="Malay A.D."/>
            <person name="Moran D.A.P."/>
            <person name="Tomita M."/>
            <person name="Numata K."/>
            <person name="Arakawa K."/>
        </authorList>
    </citation>
    <scope>NUCLEOTIDE SEQUENCE</scope>
</reference>
<dbReference type="EMBL" id="BMAW01115022">
    <property type="protein sequence ID" value="GFT64452.1"/>
    <property type="molecule type" value="Genomic_DNA"/>
</dbReference>
<evidence type="ECO:0000313" key="2">
    <source>
        <dbReference type="EMBL" id="GFT64452.1"/>
    </source>
</evidence>
<feature type="compositionally biased region" description="Polar residues" evidence="1">
    <location>
        <begin position="29"/>
        <end position="40"/>
    </location>
</feature>
<evidence type="ECO:0000313" key="3">
    <source>
        <dbReference type="Proteomes" id="UP000887013"/>
    </source>
</evidence>
<accession>A0A8X6PEY5</accession>
<proteinExistence type="predicted"/>
<feature type="region of interest" description="Disordered" evidence="1">
    <location>
        <begin position="1"/>
        <end position="47"/>
    </location>
</feature>
<name>A0A8X6PEY5_NEPPI</name>
<keyword evidence="3" id="KW-1185">Reference proteome</keyword>
<dbReference type="AlphaFoldDB" id="A0A8X6PEY5"/>
<comment type="caution">
    <text evidence="2">The sequence shown here is derived from an EMBL/GenBank/DDBJ whole genome shotgun (WGS) entry which is preliminary data.</text>
</comment>